<proteinExistence type="predicted"/>
<protein>
    <submittedName>
        <fullName evidence="1">Uncharacterized protein</fullName>
    </submittedName>
</protein>
<comment type="caution">
    <text evidence="1">The sequence shown here is derived from an EMBL/GenBank/DDBJ whole genome shotgun (WGS) entry which is preliminary data.</text>
</comment>
<gene>
    <name evidence="1" type="ORF">KDAU_29830</name>
</gene>
<dbReference type="Proteomes" id="UP000287224">
    <property type="component" value="Unassembled WGS sequence"/>
</dbReference>
<evidence type="ECO:0000313" key="2">
    <source>
        <dbReference type="Proteomes" id="UP000287224"/>
    </source>
</evidence>
<sequence>MWRADARHMYQLKNRCGRVADARAGALTCPQGDKSKTYFPSFCGIIKVIYASSLNIF</sequence>
<evidence type="ECO:0000313" key="1">
    <source>
        <dbReference type="EMBL" id="GCE05654.1"/>
    </source>
</evidence>
<name>A0A401ZFJ2_9CHLR</name>
<dbReference type="AlphaFoldDB" id="A0A401ZFJ2"/>
<keyword evidence="2" id="KW-1185">Reference proteome</keyword>
<dbReference type="EMBL" id="BIFQ01000001">
    <property type="protein sequence ID" value="GCE05654.1"/>
    <property type="molecule type" value="Genomic_DNA"/>
</dbReference>
<reference evidence="2" key="1">
    <citation type="submission" date="2018-12" db="EMBL/GenBank/DDBJ databases">
        <title>Tengunoibacter tsumagoiensis gen. nov., sp. nov., Dictyobacter kobayashii sp. nov., D. alpinus sp. nov., and D. joshuensis sp. nov. and description of Dictyobacteraceae fam. nov. within the order Ktedonobacterales isolated from Tengu-no-mugimeshi.</title>
        <authorList>
            <person name="Wang C.M."/>
            <person name="Zheng Y."/>
            <person name="Sakai Y."/>
            <person name="Toyoda A."/>
            <person name="Minakuchi Y."/>
            <person name="Abe K."/>
            <person name="Yokota A."/>
            <person name="Yabe S."/>
        </authorList>
    </citation>
    <scope>NUCLEOTIDE SEQUENCE [LARGE SCALE GENOMIC DNA]</scope>
    <source>
        <strain evidence="2">S-27</strain>
    </source>
</reference>
<organism evidence="1 2">
    <name type="scientific">Dictyobacter aurantiacus</name>
    <dbReference type="NCBI Taxonomy" id="1936993"/>
    <lineage>
        <taxon>Bacteria</taxon>
        <taxon>Bacillati</taxon>
        <taxon>Chloroflexota</taxon>
        <taxon>Ktedonobacteria</taxon>
        <taxon>Ktedonobacterales</taxon>
        <taxon>Dictyobacteraceae</taxon>
        <taxon>Dictyobacter</taxon>
    </lineage>
</organism>
<accession>A0A401ZFJ2</accession>